<accession>A0ABR7VW41</accession>
<gene>
    <name evidence="1" type="ORF">HZY62_04060</name>
</gene>
<name>A0ABR7VW41_9FLAO</name>
<evidence type="ECO:0000313" key="1">
    <source>
        <dbReference type="EMBL" id="MBD1259750.1"/>
    </source>
</evidence>
<sequence>MTINFIKESGIPKYPGFFEDVLATNFRLCRALSKSIIDFFKVKKSDRYSKTSSFSTDFGIPTTQNPRIHFFKELDYSFKDKVHSKGLQ</sequence>
<protein>
    <submittedName>
        <fullName evidence="1">Uncharacterized protein</fullName>
    </submittedName>
</protein>
<dbReference type="RefSeq" id="WP_109650935.1">
    <property type="nucleotide sequence ID" value="NZ_CAJQNU010000061.1"/>
</dbReference>
<evidence type="ECO:0000313" key="2">
    <source>
        <dbReference type="Proteomes" id="UP000651837"/>
    </source>
</evidence>
<dbReference type="Proteomes" id="UP000651837">
    <property type="component" value="Unassembled WGS sequence"/>
</dbReference>
<keyword evidence="2" id="KW-1185">Reference proteome</keyword>
<comment type="caution">
    <text evidence="1">The sequence shown here is derived from an EMBL/GenBank/DDBJ whole genome shotgun (WGS) entry which is preliminary data.</text>
</comment>
<reference evidence="1 2" key="1">
    <citation type="submission" date="2020-07" db="EMBL/GenBank/DDBJ databases">
        <title>The draft genome sequence of Maribacter polysiphoniae KCTC 22021.</title>
        <authorList>
            <person name="Mu L."/>
        </authorList>
    </citation>
    <scope>NUCLEOTIDE SEQUENCE [LARGE SCALE GENOMIC DNA]</scope>
    <source>
        <strain evidence="1 2">KCTC 22021</strain>
    </source>
</reference>
<proteinExistence type="predicted"/>
<organism evidence="1 2">
    <name type="scientific">Maribacter polysiphoniae</name>
    <dbReference type="NCBI Taxonomy" id="429344"/>
    <lineage>
        <taxon>Bacteria</taxon>
        <taxon>Pseudomonadati</taxon>
        <taxon>Bacteroidota</taxon>
        <taxon>Flavobacteriia</taxon>
        <taxon>Flavobacteriales</taxon>
        <taxon>Flavobacteriaceae</taxon>
        <taxon>Maribacter</taxon>
    </lineage>
</organism>
<dbReference type="EMBL" id="JACWLN010000001">
    <property type="protein sequence ID" value="MBD1259750.1"/>
    <property type="molecule type" value="Genomic_DNA"/>
</dbReference>